<dbReference type="PROSITE" id="PS50102">
    <property type="entry name" value="RRM"/>
    <property type="match status" value="2"/>
</dbReference>
<evidence type="ECO:0000313" key="16">
    <source>
        <dbReference type="Proteomes" id="UP000824120"/>
    </source>
</evidence>
<dbReference type="InterPro" id="IPR000504">
    <property type="entry name" value="RRM_dom"/>
</dbReference>
<feature type="domain" description="RRM" evidence="14">
    <location>
        <begin position="856"/>
        <end position="934"/>
    </location>
</feature>
<dbReference type="GO" id="GO:0042393">
    <property type="term" value="F:histone binding"/>
    <property type="evidence" value="ECO:0007669"/>
    <property type="project" value="UniProtKB-ARBA"/>
</dbReference>
<evidence type="ECO:0000256" key="11">
    <source>
        <dbReference type="ARBA" id="ARBA00056035"/>
    </source>
</evidence>
<dbReference type="GO" id="GO:0006334">
    <property type="term" value="P:nucleosome assembly"/>
    <property type="evidence" value="ECO:0007669"/>
    <property type="project" value="InterPro"/>
</dbReference>
<evidence type="ECO:0000259" key="14">
    <source>
        <dbReference type="PROSITE" id="PS50102"/>
    </source>
</evidence>
<organism evidence="15 16">
    <name type="scientific">Solanum commersonii</name>
    <name type="common">Commerson's wild potato</name>
    <name type="synonym">Commerson's nightshade</name>
    <dbReference type="NCBI Taxonomy" id="4109"/>
    <lineage>
        <taxon>Eukaryota</taxon>
        <taxon>Viridiplantae</taxon>
        <taxon>Streptophyta</taxon>
        <taxon>Embryophyta</taxon>
        <taxon>Tracheophyta</taxon>
        <taxon>Spermatophyta</taxon>
        <taxon>Magnoliopsida</taxon>
        <taxon>eudicotyledons</taxon>
        <taxon>Gunneridae</taxon>
        <taxon>Pentapetalae</taxon>
        <taxon>asterids</taxon>
        <taxon>lamiids</taxon>
        <taxon>Solanales</taxon>
        <taxon>Solanaceae</taxon>
        <taxon>Solanoideae</taxon>
        <taxon>Solaneae</taxon>
        <taxon>Solanum</taxon>
    </lineage>
</organism>
<dbReference type="SMART" id="SM00360">
    <property type="entry name" value="RRM"/>
    <property type="match status" value="2"/>
</dbReference>
<dbReference type="PANTHER" id="PTHR11875">
    <property type="entry name" value="TESTIS-SPECIFIC Y-ENCODED PROTEIN"/>
    <property type="match status" value="1"/>
</dbReference>
<comment type="similarity">
    <text evidence="4 13">Belongs to the nucleosome assembly protein (NAP) family.</text>
</comment>
<dbReference type="EMBL" id="JACXVP010000006">
    <property type="protein sequence ID" value="KAG5601943.1"/>
    <property type="molecule type" value="Genomic_DNA"/>
</dbReference>
<comment type="similarity">
    <text evidence="3">Belongs to the polyadenylate-binding protein type-1 family.</text>
</comment>
<evidence type="ECO:0000256" key="2">
    <source>
        <dbReference type="ARBA" id="ARBA00004496"/>
    </source>
</evidence>
<evidence type="ECO:0000256" key="3">
    <source>
        <dbReference type="ARBA" id="ARBA00008557"/>
    </source>
</evidence>
<comment type="function">
    <text evidence="10">Binds the poly(A) tail of mRNA. Appears to be an important mediator of the multiple roles of the poly(A) tail in mRNA biogenesis, stability and translation.</text>
</comment>
<accession>A0A9J5YQC3</accession>
<dbReference type="InterPro" id="IPR035979">
    <property type="entry name" value="RBD_domain_sf"/>
</dbReference>
<dbReference type="GO" id="GO:0000724">
    <property type="term" value="P:double-strand break repair via homologous recombination"/>
    <property type="evidence" value="ECO:0007669"/>
    <property type="project" value="UniProtKB-ARBA"/>
</dbReference>
<keyword evidence="5" id="KW-0963">Cytoplasm</keyword>
<evidence type="ECO:0000313" key="15">
    <source>
        <dbReference type="EMBL" id="KAG5601943.1"/>
    </source>
</evidence>
<dbReference type="OrthoDB" id="1928326at2759"/>
<dbReference type="CDD" id="cd12379">
    <property type="entry name" value="RRM2_I_PABPs"/>
    <property type="match status" value="1"/>
</dbReference>
<keyword evidence="16" id="KW-1185">Reference proteome</keyword>
<dbReference type="Gene3D" id="1.20.5.1500">
    <property type="match status" value="3"/>
</dbReference>
<sequence length="1037" mass="117769">LKQNTDSSHNCDSSEFHFFLFGSSQFFLFQSHFFQLFRHEFNMSISIKDHSDSDLLPAAAAALSAEDRAILVNALKNKLQNLAMEDSDILTILSPQVRKRVDALRELQGQHDELQAKFLEESAALETKYQKLYEPLYTKRYEIVNGIVEVEGVNVAPVDQGDNKGTGDGTEKGVPNFWLNAMLNNEILAEEISEYDEGALEFLKDIKWCRVNDPKGFKLEFFFDTNPFFKNSVLTKTYLMVDDELPILDKAIGTEIEWYPGKCLTRKIFKKKQKNGLKNVKPEIKVEDYESFFNFFKPPQVPEDNVGFDILNDTLEQLQNQMEHDYEIGSIIRVKVIPHAAALFTGELGENEDYEATEYDDEEEKHEKKCNRAQTEEGQQVVNVLMIAEQDMSNLDIYQSHLYPFTADAAGKFPIQAANASLFIHYKPLHCCVCPWLLDPTSYAEYRAGLEIKQKDNLRKFSGSTLPKLKSLSAQVRKRVEALKNLQGQPAALKALLSEEKAVLKAGYEKLHESLHTKSERDALQALFLKEKAVLEAKYEKLHESLHMKRYEIVNGIVEVEGDNMGTGDEKGVPNFWLTMKAFEIYEDEMNISPRDEEALKYLKDIKCCTDNIWKFVGCPLAILKTLSPQVRKRVEALRNLQRYEIVNGVVDVKGDNMGTGDEKGVPNFWLTALKSYAKYEEEIYISKRDEEALKFLKDIKWCRVDHPKGFKFDFFFDTNPFFKNSVLTKTCHKRVNMAMTEDVTWTDIEWFPGKCLTKKIVKCNPNKSFFKQPPVPKLRLNSFTVKCTNISSEVITKPNVFLTGPRTPVSYASSWIQVQHRSPVTRGIGVAAAAATGGTATTAVPGGVANQFKPTSLYIGDLDINVTDTQLYQLFNQAGQVISVRICRDFSTRRSLGYGFVNYSNPQDAAQAMEMLDFTPVNGKSIRVKRSHRDPNSPKNRTANLFIRNLDKSIEIEALHDTFSSFGYIPSCKIVTNSKGQSKGYGFVQFDNDESAQSAIDKLNGMLINGKQVYVAHALCKEKSGRGTSWGRSMEW</sequence>
<dbReference type="InterPro" id="IPR037231">
    <property type="entry name" value="NAP-like_sf"/>
</dbReference>
<dbReference type="FunFam" id="1.20.5.1500:FF:000001">
    <property type="entry name" value="Nucleosome assembly protein 1-like 1"/>
    <property type="match status" value="1"/>
</dbReference>
<dbReference type="GO" id="GO:0003723">
    <property type="term" value="F:RNA binding"/>
    <property type="evidence" value="ECO:0007669"/>
    <property type="project" value="UniProtKB-UniRule"/>
</dbReference>
<evidence type="ECO:0000256" key="4">
    <source>
        <dbReference type="ARBA" id="ARBA00009947"/>
    </source>
</evidence>
<comment type="caution">
    <text evidence="15">The sequence shown here is derived from an EMBL/GenBank/DDBJ whole genome shotgun (WGS) entry which is preliminary data.</text>
</comment>
<dbReference type="Pfam" id="PF00956">
    <property type="entry name" value="NAP"/>
    <property type="match status" value="3"/>
</dbReference>
<evidence type="ECO:0000256" key="1">
    <source>
        <dbReference type="ARBA" id="ARBA00004123"/>
    </source>
</evidence>
<keyword evidence="8" id="KW-0143">Chaperone</keyword>
<evidence type="ECO:0000256" key="10">
    <source>
        <dbReference type="ARBA" id="ARBA00054110"/>
    </source>
</evidence>
<dbReference type="Gene3D" id="3.30.1120.90">
    <property type="entry name" value="Nucleosome assembly protein"/>
    <property type="match status" value="2"/>
</dbReference>
<feature type="non-terminal residue" evidence="15">
    <location>
        <position position="1"/>
    </location>
</feature>
<dbReference type="AlphaFoldDB" id="A0A9J5YQC3"/>
<name>A0A9J5YQC3_SOLCO</name>
<dbReference type="Proteomes" id="UP000824120">
    <property type="component" value="Chromosome 6"/>
</dbReference>
<dbReference type="FunFam" id="3.30.70.330:FF:000651">
    <property type="entry name" value="Poly(A) binding protein cytoplasmic 1 like"/>
    <property type="match status" value="1"/>
</dbReference>
<keyword evidence="7 12" id="KW-0694">RNA-binding</keyword>
<dbReference type="SUPFAM" id="SSF143113">
    <property type="entry name" value="NAP-like"/>
    <property type="match status" value="3"/>
</dbReference>
<keyword evidence="6" id="KW-0677">Repeat</keyword>
<comment type="function">
    <text evidence="11">May modulate chromatin structure by regulation of nucleosome assembly/disassembly. Could function together with B-type cyclins in the regulation of microtubule dynamics.</text>
</comment>
<evidence type="ECO:0000256" key="5">
    <source>
        <dbReference type="ARBA" id="ARBA00022490"/>
    </source>
</evidence>
<evidence type="ECO:0000256" key="9">
    <source>
        <dbReference type="ARBA" id="ARBA00023242"/>
    </source>
</evidence>
<keyword evidence="9" id="KW-0539">Nucleus</keyword>
<dbReference type="GO" id="GO:0005737">
    <property type="term" value="C:cytoplasm"/>
    <property type="evidence" value="ECO:0007669"/>
    <property type="project" value="UniProtKB-SubCell"/>
</dbReference>
<proteinExistence type="inferred from homology"/>
<dbReference type="InterPro" id="IPR012677">
    <property type="entry name" value="Nucleotide-bd_a/b_plait_sf"/>
</dbReference>
<dbReference type="FunFam" id="3.30.1120.90:FF:000005">
    <property type="entry name" value="Nucleosome assembly protein11"/>
    <property type="match status" value="1"/>
</dbReference>
<evidence type="ECO:0000256" key="8">
    <source>
        <dbReference type="ARBA" id="ARBA00023186"/>
    </source>
</evidence>
<feature type="domain" description="RRM" evidence="14">
    <location>
        <begin position="944"/>
        <end position="1021"/>
    </location>
</feature>
<protein>
    <recommendedName>
        <fullName evidence="14">RRM domain-containing protein</fullName>
    </recommendedName>
</protein>
<evidence type="ECO:0000256" key="6">
    <source>
        <dbReference type="ARBA" id="ARBA00022737"/>
    </source>
</evidence>
<evidence type="ECO:0000256" key="13">
    <source>
        <dbReference type="RuleBase" id="RU003876"/>
    </source>
</evidence>
<dbReference type="InterPro" id="IPR045305">
    <property type="entry name" value="RRM2_I_PABPs"/>
</dbReference>
<evidence type="ECO:0000256" key="12">
    <source>
        <dbReference type="PROSITE-ProRule" id="PRU00176"/>
    </source>
</evidence>
<reference evidence="15 16" key="1">
    <citation type="submission" date="2020-09" db="EMBL/GenBank/DDBJ databases">
        <title>De no assembly of potato wild relative species, Solanum commersonii.</title>
        <authorList>
            <person name="Cho K."/>
        </authorList>
    </citation>
    <scope>NUCLEOTIDE SEQUENCE [LARGE SCALE GENOMIC DNA]</scope>
    <source>
        <strain evidence="15">LZ3.2</strain>
        <tissue evidence="15">Leaf</tissue>
    </source>
</reference>
<dbReference type="Pfam" id="PF00076">
    <property type="entry name" value="RRM_1"/>
    <property type="match status" value="2"/>
</dbReference>
<dbReference type="SUPFAM" id="SSF54928">
    <property type="entry name" value="RNA-binding domain, RBD"/>
    <property type="match status" value="1"/>
</dbReference>
<dbReference type="Gene3D" id="3.30.70.330">
    <property type="match status" value="2"/>
</dbReference>
<dbReference type="InterPro" id="IPR002164">
    <property type="entry name" value="NAP_family"/>
</dbReference>
<dbReference type="GO" id="GO:0005634">
    <property type="term" value="C:nucleus"/>
    <property type="evidence" value="ECO:0007669"/>
    <property type="project" value="UniProtKB-SubCell"/>
</dbReference>
<comment type="subcellular location">
    <subcellularLocation>
        <location evidence="2">Cytoplasm</location>
    </subcellularLocation>
    <subcellularLocation>
        <location evidence="1">Nucleus</location>
    </subcellularLocation>
</comment>
<evidence type="ECO:0000256" key="7">
    <source>
        <dbReference type="ARBA" id="ARBA00022884"/>
    </source>
</evidence>
<gene>
    <name evidence="15" type="ORF">H5410_033313</name>
</gene>